<sequence length="559" mass="59274">MTRELDQAIDDLTIGAQEWARMSLTERADLMRLTQAAVGRAADAWAAAAFAAKSVPSGSYEGEEWMSGPAATGPMFAEYALSFDRLAAGKSTIDGFKLSTVAGGRTAVRVLPGNPKDVLLFSGFTADVWLQEGIGPEQAKADAGLHARNVGENGGVGLVLGAGNISSIGPLDIAYELVAYNRASILKLNPTFAHLKDAYEQALAPLIERNLLRIVNGGPEVGGYLADHPQISHVHITGSGRTHDAIVWGPGEEGEKNKAAGTPKLGKEMTSELGGVSPIIVIPGDWTKADLRFQAEHAVTQRMHNAGHNCIGGQALIVSSDWGQKDAFLAEVRNVLATIQPRAPWYPNGQASIDRAKATYPDAEQVGSCLLVTLDKESPSELYDGEYFAAVLGVTELAGIGSTFFKAAVDFANERLDGTLGGSIIVDSKDIKAMGARFDEIVAEMKYGAVGINVWSGIAFLLPGAAWGAYPGHTLDKVGSGIGIVHNTHLIAHTEKTVARGPFRPFPRSVANGEMALGPKPPWFVTNKTSAKSGEALARFGGKRSWWNTLKVFPPALRG</sequence>
<dbReference type="Gene3D" id="3.40.309.10">
    <property type="entry name" value="Aldehyde Dehydrogenase, Chain A, domain 2"/>
    <property type="match status" value="1"/>
</dbReference>
<name>A0A3G9IXV2_9ACTN</name>
<dbReference type="Gene3D" id="3.40.605.10">
    <property type="entry name" value="Aldehyde Dehydrogenase, Chain A, domain 1"/>
    <property type="match status" value="1"/>
</dbReference>
<keyword evidence="5" id="KW-1185">Reference proteome</keyword>
<accession>A0A3G9IXV2</accession>
<evidence type="ECO:0000256" key="2">
    <source>
        <dbReference type="ARBA" id="ARBA00023002"/>
    </source>
</evidence>
<keyword evidence="2" id="KW-0560">Oxidoreductase</keyword>
<reference evidence="4 5" key="1">
    <citation type="submission" date="2018-11" db="EMBL/GenBank/DDBJ databases">
        <title>Complete genome sequence of Nocardioides baekrokdamisoli strain KCTC 39748.</title>
        <authorList>
            <person name="Kang S.W."/>
            <person name="Lee K.C."/>
            <person name="Kim K.K."/>
            <person name="Kim J.S."/>
            <person name="Kim D.S."/>
            <person name="Ko S.H."/>
            <person name="Yang S.H."/>
            <person name="Shin Y.K."/>
            <person name="Lee J.S."/>
        </authorList>
    </citation>
    <scope>NUCLEOTIDE SEQUENCE [LARGE SCALE GENOMIC DNA]</scope>
    <source>
        <strain evidence="4 5">KCTC 39748</strain>
    </source>
</reference>
<organism evidence="4 5">
    <name type="scientific">Nocardioides baekrokdamisoli</name>
    <dbReference type="NCBI Taxonomy" id="1804624"/>
    <lineage>
        <taxon>Bacteria</taxon>
        <taxon>Bacillati</taxon>
        <taxon>Actinomycetota</taxon>
        <taxon>Actinomycetes</taxon>
        <taxon>Propionibacteriales</taxon>
        <taxon>Nocardioidaceae</taxon>
        <taxon>Nocardioides</taxon>
    </lineage>
</organism>
<dbReference type="InterPro" id="IPR016162">
    <property type="entry name" value="Ald_DH_N"/>
</dbReference>
<dbReference type="Pfam" id="PF00171">
    <property type="entry name" value="Aldedh"/>
    <property type="match status" value="1"/>
</dbReference>
<dbReference type="PANTHER" id="PTHR42804:SF1">
    <property type="entry name" value="ALDEHYDE DEHYDROGENASE-RELATED"/>
    <property type="match status" value="1"/>
</dbReference>
<dbReference type="AlphaFoldDB" id="A0A3G9IXV2"/>
<dbReference type="EMBL" id="AP019307">
    <property type="protein sequence ID" value="BBH17243.1"/>
    <property type="molecule type" value="Genomic_DNA"/>
</dbReference>
<dbReference type="InterPro" id="IPR016161">
    <property type="entry name" value="Ald_DH/histidinol_DH"/>
</dbReference>
<dbReference type="InterPro" id="IPR016163">
    <property type="entry name" value="Ald_DH_C"/>
</dbReference>
<dbReference type="KEGG" id="nbe:Back2_15300"/>
<dbReference type="PANTHER" id="PTHR42804">
    <property type="entry name" value="ALDEHYDE DEHYDROGENASE"/>
    <property type="match status" value="1"/>
</dbReference>
<dbReference type="InterPro" id="IPR015590">
    <property type="entry name" value="Aldehyde_DH_dom"/>
</dbReference>
<evidence type="ECO:0000313" key="4">
    <source>
        <dbReference type="EMBL" id="BBH17243.1"/>
    </source>
</evidence>
<dbReference type="SUPFAM" id="SSF53720">
    <property type="entry name" value="ALDH-like"/>
    <property type="match status" value="1"/>
</dbReference>
<evidence type="ECO:0000313" key="5">
    <source>
        <dbReference type="Proteomes" id="UP000271573"/>
    </source>
</evidence>
<dbReference type="RefSeq" id="WP_125568264.1">
    <property type="nucleotide sequence ID" value="NZ_AP019307.1"/>
</dbReference>
<dbReference type="Proteomes" id="UP000271573">
    <property type="component" value="Chromosome"/>
</dbReference>
<proteinExistence type="inferred from homology"/>
<protein>
    <submittedName>
        <fullName evidence="4">Putative aldehyde dehydrogenase</fullName>
    </submittedName>
</protein>
<feature type="domain" description="Aldehyde dehydrogenase" evidence="3">
    <location>
        <begin position="207"/>
        <end position="344"/>
    </location>
</feature>
<dbReference type="OrthoDB" id="136308at2"/>
<dbReference type="GO" id="GO:0016620">
    <property type="term" value="F:oxidoreductase activity, acting on the aldehyde or oxo group of donors, NAD or NADP as acceptor"/>
    <property type="evidence" value="ECO:0007669"/>
    <property type="project" value="InterPro"/>
</dbReference>
<comment type="similarity">
    <text evidence="1">Belongs to the aldehyde dehydrogenase family.</text>
</comment>
<gene>
    <name evidence="4" type="ORF">Back2_15300</name>
</gene>
<evidence type="ECO:0000259" key="3">
    <source>
        <dbReference type="Pfam" id="PF00171"/>
    </source>
</evidence>
<evidence type="ECO:0000256" key="1">
    <source>
        <dbReference type="ARBA" id="ARBA00009986"/>
    </source>
</evidence>